<dbReference type="AlphaFoldDB" id="A0AAV9ZGU6"/>
<dbReference type="InterPro" id="IPR012337">
    <property type="entry name" value="RNaseH-like_sf"/>
</dbReference>
<organism evidence="1 2">
    <name type="scientific">Favolaschia claudopus</name>
    <dbReference type="NCBI Taxonomy" id="2862362"/>
    <lineage>
        <taxon>Eukaryota</taxon>
        <taxon>Fungi</taxon>
        <taxon>Dikarya</taxon>
        <taxon>Basidiomycota</taxon>
        <taxon>Agaricomycotina</taxon>
        <taxon>Agaricomycetes</taxon>
        <taxon>Agaricomycetidae</taxon>
        <taxon>Agaricales</taxon>
        <taxon>Marasmiineae</taxon>
        <taxon>Mycenaceae</taxon>
        <taxon>Favolaschia</taxon>
    </lineage>
</organism>
<evidence type="ECO:0000313" key="2">
    <source>
        <dbReference type="Proteomes" id="UP001362999"/>
    </source>
</evidence>
<sequence length="149" mass="17017">MCAESGTPVLQLLRWIRTRWASIRFVLLADDSPEVPNLVKKSYATFRLSRQDWDQLAKIHEVLQALAETWRNMAATERFADMRDAIYAGLENVEKWYPKTDDTDVYLICLALDPNIKTAYAQDSWNSEAYEEGLTKLESGACSGSQHVI</sequence>
<comment type="caution">
    <text evidence="1">The sequence shown here is derived from an EMBL/GenBank/DDBJ whole genome shotgun (WGS) entry which is preliminary data.</text>
</comment>
<dbReference type="Proteomes" id="UP001362999">
    <property type="component" value="Unassembled WGS sequence"/>
</dbReference>
<name>A0AAV9ZGU6_9AGAR</name>
<proteinExistence type="predicted"/>
<dbReference type="EMBL" id="JAWWNJ010000150">
    <property type="protein sequence ID" value="KAK6981441.1"/>
    <property type="molecule type" value="Genomic_DNA"/>
</dbReference>
<gene>
    <name evidence="1" type="ORF">R3P38DRAFT_3333838</name>
</gene>
<protein>
    <submittedName>
        <fullName evidence="1">Uncharacterized protein</fullName>
    </submittedName>
</protein>
<dbReference type="SUPFAM" id="SSF53098">
    <property type="entry name" value="Ribonuclease H-like"/>
    <property type="match status" value="1"/>
</dbReference>
<reference evidence="1 2" key="1">
    <citation type="journal article" date="2024" name="J Genomics">
        <title>Draft genome sequencing and assembly of Favolaschia claudopus CIRM-BRFM 2984 isolated from oak limbs.</title>
        <authorList>
            <person name="Navarro D."/>
            <person name="Drula E."/>
            <person name="Chaduli D."/>
            <person name="Cazenave R."/>
            <person name="Ahrendt S."/>
            <person name="Wang J."/>
            <person name="Lipzen A."/>
            <person name="Daum C."/>
            <person name="Barry K."/>
            <person name="Grigoriev I.V."/>
            <person name="Favel A."/>
            <person name="Rosso M.N."/>
            <person name="Martin F."/>
        </authorList>
    </citation>
    <scope>NUCLEOTIDE SEQUENCE [LARGE SCALE GENOMIC DNA]</scope>
    <source>
        <strain evidence="1 2">CIRM-BRFM 2984</strain>
    </source>
</reference>
<evidence type="ECO:0000313" key="1">
    <source>
        <dbReference type="EMBL" id="KAK6981441.1"/>
    </source>
</evidence>
<accession>A0AAV9ZGU6</accession>
<keyword evidence="2" id="KW-1185">Reference proteome</keyword>